<sequence length="636" mass="71427">MARRSRLKTENNRRVRIWLLFVFLLLLAGFVFGILYRQQLSNMADIWRETFPAETPFVNGDRGTIFDRNFKELARTLERVSLYVRPREVEHISETARVLATTLGLSESELTAKMERDSHLVWLHRDISQEEEDAVAGLELPGIYLHREVARNYPQQEYASHLIGYSENDLGLSGVEHYYNRLLNQDRVRQEDIPAIDLKGLAQTSTKGHDLVLTLDMKIQAILEKYVRSLGEKMGDGRVTSLLLDTEEGKIVAGASYPPFNPNHVWQHQEEILENLFLTPMVVPEEIRKFFQDASFLQLGWEQSTQVYPWSVVSDNVDFASQLRLLERLQLTTDIHVDFSGGKKQATTLPRFEGTGPDLYLGAVPKTALPLKVLLGLTHLLNGGKKIQPHILDRIIERPQQREFFYDVFHNKDIGRNVFPSLVSQELRTLLSMQGQQGTLGSRRLCGETVSLVMNDSGGEYVRDRMGLVVIPAEQPEMILLLVSRDEELLVPESAAVAANSLCEGVDAILPSMVALQQIYRNIADVVEMEESEEHNFKTGTDTETVAVAHGGANAAKPVQIMPDLTGLSLRKGLRLLQSAEVNVTVRGTGRIVAQSPVAGKELEKDSSCILTLTIDAPPEEGMKIKKLQVKESVSD</sequence>
<evidence type="ECO:0000256" key="1">
    <source>
        <dbReference type="ARBA" id="ARBA00001526"/>
    </source>
</evidence>
<protein>
    <recommendedName>
        <fullName evidence="3">beta-lactamase</fullName>
        <ecNumber evidence="3">3.5.2.6</ecNumber>
    </recommendedName>
</protein>
<dbReference type="EMBL" id="CP003985">
    <property type="protein sequence ID" value="AGF80006.1"/>
    <property type="molecule type" value="Genomic_DNA"/>
</dbReference>
<dbReference type="KEGG" id="dsf:UWK_03490"/>
<dbReference type="OrthoDB" id="9789078at2"/>
<dbReference type="InterPro" id="IPR050515">
    <property type="entry name" value="Beta-lactam/transpept"/>
</dbReference>
<keyword evidence="5" id="KW-0732">Signal</keyword>
<dbReference type="GO" id="GO:0046677">
    <property type="term" value="P:response to antibiotic"/>
    <property type="evidence" value="ECO:0007669"/>
    <property type="project" value="UniProtKB-KW"/>
</dbReference>
<dbReference type="GO" id="GO:0005886">
    <property type="term" value="C:plasma membrane"/>
    <property type="evidence" value="ECO:0007669"/>
    <property type="project" value="TreeGrafter"/>
</dbReference>
<dbReference type="eggNOG" id="COG0768">
    <property type="taxonomic scope" value="Bacteria"/>
</dbReference>
<organism evidence="9 10">
    <name type="scientific">Desulfocapsa sulfexigens (strain DSM 10523 / SB164P1)</name>
    <dbReference type="NCBI Taxonomy" id="1167006"/>
    <lineage>
        <taxon>Bacteria</taxon>
        <taxon>Pseudomonadati</taxon>
        <taxon>Thermodesulfobacteriota</taxon>
        <taxon>Desulfobulbia</taxon>
        <taxon>Desulfobulbales</taxon>
        <taxon>Desulfocapsaceae</taxon>
        <taxon>Desulfocapsa</taxon>
    </lineage>
</organism>
<proteinExistence type="inferred from homology"/>
<dbReference type="AlphaFoldDB" id="M1PUL0"/>
<dbReference type="InterPro" id="IPR036138">
    <property type="entry name" value="PBP_dimer_sf"/>
</dbReference>
<keyword evidence="7" id="KW-0046">Antibiotic resistance</keyword>
<evidence type="ECO:0000256" key="6">
    <source>
        <dbReference type="ARBA" id="ARBA00022801"/>
    </source>
</evidence>
<keyword evidence="4" id="KW-0121">Carboxypeptidase</keyword>
<dbReference type="GO" id="GO:0008800">
    <property type="term" value="F:beta-lactamase activity"/>
    <property type="evidence" value="ECO:0007669"/>
    <property type="project" value="UniProtKB-EC"/>
</dbReference>
<dbReference type="GO" id="GO:0008658">
    <property type="term" value="F:penicillin binding"/>
    <property type="evidence" value="ECO:0007669"/>
    <property type="project" value="InterPro"/>
</dbReference>
<dbReference type="GO" id="GO:0004180">
    <property type="term" value="F:carboxypeptidase activity"/>
    <property type="evidence" value="ECO:0007669"/>
    <property type="project" value="UniProtKB-KW"/>
</dbReference>
<dbReference type="Gene3D" id="3.90.1310.10">
    <property type="entry name" value="Penicillin-binding protein 2a (Domain 2)"/>
    <property type="match status" value="1"/>
</dbReference>
<dbReference type="Pfam" id="PF03717">
    <property type="entry name" value="PBP_dimer"/>
    <property type="match status" value="1"/>
</dbReference>
<dbReference type="PANTHER" id="PTHR30627:SF6">
    <property type="entry name" value="BETA-LACTAMASE YBXI-RELATED"/>
    <property type="match status" value="1"/>
</dbReference>
<dbReference type="SUPFAM" id="SSF56519">
    <property type="entry name" value="Penicillin binding protein dimerisation domain"/>
    <property type="match status" value="1"/>
</dbReference>
<accession>M1PUL0</accession>
<reference evidence="10" key="1">
    <citation type="journal article" date="2013" name="Stand. Genomic Sci.">
        <title>Complete genome sequence of Desulfocapsa sulfexigens, a marine deltaproteobacterium specialized in disproportionating inorganic sulfur compounds.</title>
        <authorList>
            <person name="Finster K.W."/>
            <person name="Kjeldsen K.U."/>
            <person name="Kube M."/>
            <person name="Reinhardt R."/>
            <person name="Mussmann M."/>
            <person name="Amann R."/>
            <person name="Schreiber L."/>
        </authorList>
    </citation>
    <scope>NUCLEOTIDE SEQUENCE [LARGE SCALE GENOMIC DNA]</scope>
    <source>
        <strain evidence="10">DSM 10523 / SB164P1</strain>
    </source>
</reference>
<keyword evidence="10" id="KW-1185">Reference proteome</keyword>
<evidence type="ECO:0000256" key="7">
    <source>
        <dbReference type="ARBA" id="ARBA00023251"/>
    </source>
</evidence>
<feature type="domain" description="PASTA" evidence="8">
    <location>
        <begin position="556"/>
        <end position="617"/>
    </location>
</feature>
<evidence type="ECO:0000256" key="5">
    <source>
        <dbReference type="ARBA" id="ARBA00022729"/>
    </source>
</evidence>
<dbReference type="STRING" id="1167006.UWK_03490"/>
<evidence type="ECO:0000256" key="2">
    <source>
        <dbReference type="ARBA" id="ARBA00007898"/>
    </source>
</evidence>
<dbReference type="HOGENOM" id="CLU_430066_0_0_7"/>
<name>M1PUL0_DESSD</name>
<dbReference type="Gene3D" id="3.40.710.10">
    <property type="entry name" value="DD-peptidase/beta-lactamase superfamily"/>
    <property type="match status" value="1"/>
</dbReference>
<dbReference type="PROSITE" id="PS51178">
    <property type="entry name" value="PASTA"/>
    <property type="match status" value="1"/>
</dbReference>
<dbReference type="SUPFAM" id="SSF54184">
    <property type="entry name" value="Penicillin-binding protein 2x (pbp-2x), c-terminal domain"/>
    <property type="match status" value="1"/>
</dbReference>
<dbReference type="CDD" id="cd06575">
    <property type="entry name" value="PASTA_Pbp2x-like_2"/>
    <property type="match status" value="1"/>
</dbReference>
<dbReference type="PANTHER" id="PTHR30627">
    <property type="entry name" value="PEPTIDOGLYCAN D,D-TRANSPEPTIDASE"/>
    <property type="match status" value="1"/>
</dbReference>
<dbReference type="RefSeq" id="WP_015405688.1">
    <property type="nucleotide sequence ID" value="NC_020304.1"/>
</dbReference>
<comment type="similarity">
    <text evidence="2">Belongs to the class-D beta-lactamase family.</text>
</comment>
<dbReference type="GO" id="GO:0071555">
    <property type="term" value="P:cell wall organization"/>
    <property type="evidence" value="ECO:0007669"/>
    <property type="project" value="TreeGrafter"/>
</dbReference>
<evidence type="ECO:0000313" key="10">
    <source>
        <dbReference type="Proteomes" id="UP000011721"/>
    </source>
</evidence>
<dbReference type="GO" id="GO:0051301">
    <property type="term" value="P:cell division"/>
    <property type="evidence" value="ECO:0007669"/>
    <property type="project" value="UniProtKB-KW"/>
</dbReference>
<dbReference type="EC" id="3.5.2.6" evidence="3"/>
<dbReference type="InterPro" id="IPR012338">
    <property type="entry name" value="Beta-lactam/transpept-like"/>
</dbReference>
<keyword evidence="6" id="KW-0378">Hydrolase</keyword>
<keyword evidence="4" id="KW-0645">Protease</keyword>
<evidence type="ECO:0000256" key="4">
    <source>
        <dbReference type="ARBA" id="ARBA00022645"/>
    </source>
</evidence>
<evidence type="ECO:0000313" key="9">
    <source>
        <dbReference type="EMBL" id="AGF80006.1"/>
    </source>
</evidence>
<dbReference type="InterPro" id="IPR005311">
    <property type="entry name" value="PBP_dimer"/>
</dbReference>
<gene>
    <name evidence="9" type="ordered locus">UWK_03490</name>
</gene>
<dbReference type="SMART" id="SM00740">
    <property type="entry name" value="PASTA"/>
    <property type="match status" value="1"/>
</dbReference>
<evidence type="ECO:0000259" key="8">
    <source>
        <dbReference type="PROSITE" id="PS51178"/>
    </source>
</evidence>
<keyword evidence="9" id="KW-0131">Cell cycle</keyword>
<dbReference type="SUPFAM" id="SSF56601">
    <property type="entry name" value="beta-lactamase/transpeptidase-like"/>
    <property type="match status" value="1"/>
</dbReference>
<evidence type="ECO:0000256" key="3">
    <source>
        <dbReference type="ARBA" id="ARBA00012865"/>
    </source>
</evidence>
<dbReference type="Pfam" id="PF03793">
    <property type="entry name" value="PASTA"/>
    <property type="match status" value="1"/>
</dbReference>
<comment type="catalytic activity">
    <reaction evidence="1">
        <text>a beta-lactam + H2O = a substituted beta-amino acid</text>
        <dbReference type="Rhea" id="RHEA:20401"/>
        <dbReference type="ChEBI" id="CHEBI:15377"/>
        <dbReference type="ChEBI" id="CHEBI:35627"/>
        <dbReference type="ChEBI" id="CHEBI:140347"/>
        <dbReference type="EC" id="3.5.2.6"/>
    </reaction>
</comment>
<keyword evidence="9" id="KW-0132">Cell division</keyword>
<dbReference type="InterPro" id="IPR005543">
    <property type="entry name" value="PASTA_dom"/>
</dbReference>
<dbReference type="Proteomes" id="UP000011721">
    <property type="component" value="Chromosome"/>
</dbReference>